<evidence type="ECO:0000313" key="2">
    <source>
        <dbReference type="EMBL" id="GIE71720.1"/>
    </source>
</evidence>
<dbReference type="Proteomes" id="UP000624709">
    <property type="component" value="Unassembled WGS sequence"/>
</dbReference>
<organism evidence="2 3">
    <name type="scientific">Actinoplanes palleronii</name>
    <dbReference type="NCBI Taxonomy" id="113570"/>
    <lineage>
        <taxon>Bacteria</taxon>
        <taxon>Bacillati</taxon>
        <taxon>Actinomycetota</taxon>
        <taxon>Actinomycetes</taxon>
        <taxon>Micromonosporales</taxon>
        <taxon>Micromonosporaceae</taxon>
        <taxon>Actinoplanes</taxon>
    </lineage>
</organism>
<keyword evidence="3" id="KW-1185">Reference proteome</keyword>
<keyword evidence="1" id="KW-1133">Transmembrane helix</keyword>
<feature type="transmembrane region" description="Helical" evidence="1">
    <location>
        <begin position="89"/>
        <end position="107"/>
    </location>
</feature>
<accession>A0ABQ4BM21</accession>
<dbReference type="RefSeq" id="WP_203829521.1">
    <property type="nucleotide sequence ID" value="NZ_BAAATY010000043.1"/>
</dbReference>
<feature type="transmembrane region" description="Helical" evidence="1">
    <location>
        <begin position="12"/>
        <end position="32"/>
    </location>
</feature>
<dbReference type="PROSITE" id="PS51257">
    <property type="entry name" value="PROKAR_LIPOPROTEIN"/>
    <property type="match status" value="1"/>
</dbReference>
<sequence>MTVVSGRHRRPASPALQGAVVVACWLVVLAAAPRARTAGAVHDVALFVHLGSMVTGFGAVLLVDWFGLLWLAGRRTFADVLRTAQGAHVPIWAGFAGLLVSGLFLGLPADLKSVAVLVVGLNGVYAGRLLHELSRHPEPPRALLARSAAVTVLSQLAWWTALVLGYLTSRPG</sequence>
<comment type="caution">
    <text evidence="2">The sequence shown here is derived from an EMBL/GenBank/DDBJ whole genome shotgun (WGS) entry which is preliminary data.</text>
</comment>
<feature type="transmembrane region" description="Helical" evidence="1">
    <location>
        <begin position="143"/>
        <end position="167"/>
    </location>
</feature>
<feature type="transmembrane region" description="Helical" evidence="1">
    <location>
        <begin position="113"/>
        <end position="131"/>
    </location>
</feature>
<gene>
    <name evidence="2" type="ORF">Apa02nite_078280</name>
</gene>
<evidence type="ECO:0000313" key="3">
    <source>
        <dbReference type="Proteomes" id="UP000624709"/>
    </source>
</evidence>
<dbReference type="EMBL" id="BOMS01000131">
    <property type="protein sequence ID" value="GIE71720.1"/>
    <property type="molecule type" value="Genomic_DNA"/>
</dbReference>
<evidence type="ECO:0000256" key="1">
    <source>
        <dbReference type="SAM" id="Phobius"/>
    </source>
</evidence>
<protein>
    <submittedName>
        <fullName evidence="2">Uncharacterized protein</fullName>
    </submittedName>
</protein>
<proteinExistence type="predicted"/>
<keyword evidence="1" id="KW-0472">Membrane</keyword>
<feature type="transmembrane region" description="Helical" evidence="1">
    <location>
        <begin position="44"/>
        <end position="68"/>
    </location>
</feature>
<reference evidence="2 3" key="1">
    <citation type="submission" date="2021-01" db="EMBL/GenBank/DDBJ databases">
        <title>Whole genome shotgun sequence of Actinoplanes palleronii NBRC 14916.</title>
        <authorList>
            <person name="Komaki H."/>
            <person name="Tamura T."/>
        </authorList>
    </citation>
    <scope>NUCLEOTIDE SEQUENCE [LARGE SCALE GENOMIC DNA]</scope>
    <source>
        <strain evidence="2 3">NBRC 14916</strain>
    </source>
</reference>
<keyword evidence="1" id="KW-0812">Transmembrane</keyword>
<name>A0ABQ4BM21_9ACTN</name>